<evidence type="ECO:0000256" key="1">
    <source>
        <dbReference type="ARBA" id="ARBA00007626"/>
    </source>
</evidence>
<dbReference type="AlphaFoldDB" id="A0A2P2IZA0"/>
<sequence>MLRPLLRRSGSLFHFPLLLHTVSTPRTLEEAIKGAVESKTYQQIPDILASFGNSWKNANPFSFLSTFPQNRRTQIIDAILQSFIHLRPRFRPQIAYDYLLLYALQNPSPFPIAFAILQRALRSGCLPVPQTHLLLSAAWLRCRSQYVSVAKILLDMQSIGYQPDCGTCNYLISSLCDVDQWLEATEVLKGMFGAGCIPDLESYGTVISKMCRARKTGDAIEMMKEMVVKIGLNPRQGTVAKLAAALRANREVWKGVEMIEFLEKEGCPVGFESYETVLEGCLECREYILAGKVVMGMTGKGFIPYIKFRQKVVEGLAGAGEWKLACVVRQRFTELSS</sequence>
<feature type="repeat" description="PPR" evidence="3">
    <location>
        <begin position="164"/>
        <end position="198"/>
    </location>
</feature>
<reference evidence="4" key="1">
    <citation type="submission" date="2018-02" db="EMBL/GenBank/DDBJ databases">
        <title>Rhizophora mucronata_Transcriptome.</title>
        <authorList>
            <person name="Meera S.P."/>
            <person name="Sreeshan A."/>
            <person name="Augustine A."/>
        </authorList>
    </citation>
    <scope>NUCLEOTIDE SEQUENCE</scope>
    <source>
        <tissue evidence="4">Leaf</tissue>
    </source>
</reference>
<dbReference type="Gene3D" id="1.25.40.10">
    <property type="entry name" value="Tetratricopeptide repeat domain"/>
    <property type="match status" value="1"/>
</dbReference>
<evidence type="ECO:0008006" key="5">
    <source>
        <dbReference type="Google" id="ProtNLM"/>
    </source>
</evidence>
<evidence type="ECO:0000313" key="4">
    <source>
        <dbReference type="EMBL" id="MBW86553.1"/>
    </source>
</evidence>
<accession>A0A2P2IZA0</accession>
<dbReference type="EMBL" id="GGEC01006070">
    <property type="protein sequence ID" value="MBW86553.1"/>
    <property type="molecule type" value="Transcribed_RNA"/>
</dbReference>
<name>A0A2P2IZA0_RHIMU</name>
<dbReference type="InterPro" id="IPR050667">
    <property type="entry name" value="PPR-containing_protein"/>
</dbReference>
<protein>
    <recommendedName>
        <fullName evidence="5">Pentatricopeptide repeat-containing protein</fullName>
    </recommendedName>
</protein>
<dbReference type="PANTHER" id="PTHR47939:SF13">
    <property type="entry name" value="OS03G0201400 PROTEIN"/>
    <property type="match status" value="1"/>
</dbReference>
<dbReference type="PROSITE" id="PS51375">
    <property type="entry name" value="PPR"/>
    <property type="match status" value="2"/>
</dbReference>
<dbReference type="InterPro" id="IPR002885">
    <property type="entry name" value="PPR_rpt"/>
</dbReference>
<feature type="repeat" description="PPR" evidence="3">
    <location>
        <begin position="199"/>
        <end position="234"/>
    </location>
</feature>
<dbReference type="NCBIfam" id="TIGR00756">
    <property type="entry name" value="PPR"/>
    <property type="match status" value="2"/>
</dbReference>
<evidence type="ECO:0000256" key="2">
    <source>
        <dbReference type="ARBA" id="ARBA00022737"/>
    </source>
</evidence>
<keyword evidence="2" id="KW-0677">Repeat</keyword>
<dbReference type="InterPro" id="IPR011990">
    <property type="entry name" value="TPR-like_helical_dom_sf"/>
</dbReference>
<comment type="similarity">
    <text evidence="1">Belongs to the PPR family. P subfamily.</text>
</comment>
<dbReference type="Pfam" id="PF12854">
    <property type="entry name" value="PPR_1"/>
    <property type="match status" value="1"/>
</dbReference>
<proteinExistence type="inferred from homology"/>
<evidence type="ECO:0000256" key="3">
    <source>
        <dbReference type="PROSITE-ProRule" id="PRU00708"/>
    </source>
</evidence>
<organism evidence="4">
    <name type="scientific">Rhizophora mucronata</name>
    <name type="common">Asiatic mangrove</name>
    <dbReference type="NCBI Taxonomy" id="61149"/>
    <lineage>
        <taxon>Eukaryota</taxon>
        <taxon>Viridiplantae</taxon>
        <taxon>Streptophyta</taxon>
        <taxon>Embryophyta</taxon>
        <taxon>Tracheophyta</taxon>
        <taxon>Spermatophyta</taxon>
        <taxon>Magnoliopsida</taxon>
        <taxon>eudicotyledons</taxon>
        <taxon>Gunneridae</taxon>
        <taxon>Pentapetalae</taxon>
        <taxon>rosids</taxon>
        <taxon>fabids</taxon>
        <taxon>Malpighiales</taxon>
        <taxon>Rhizophoraceae</taxon>
        <taxon>Rhizophora</taxon>
    </lineage>
</organism>
<dbReference type="PANTHER" id="PTHR47939">
    <property type="entry name" value="MEMBRANE-ASSOCIATED SALT-INDUCIBLE PROTEIN-LIKE"/>
    <property type="match status" value="1"/>
</dbReference>